<dbReference type="GO" id="GO:0015386">
    <property type="term" value="F:potassium:proton antiporter activity"/>
    <property type="evidence" value="ECO:0007669"/>
    <property type="project" value="EnsemblFungi"/>
</dbReference>
<feature type="transmembrane region" description="Helical" evidence="10">
    <location>
        <begin position="59"/>
        <end position="78"/>
    </location>
</feature>
<dbReference type="PANTHER" id="PTHR31503:SF22">
    <property type="entry name" value="VACUOLAR CALCIUM ION TRANSPORTER"/>
    <property type="match status" value="1"/>
</dbReference>
<dbReference type="GO" id="GO:0006874">
    <property type="term" value="P:intracellular calcium ion homeostasis"/>
    <property type="evidence" value="ECO:0007669"/>
    <property type="project" value="EnsemblFungi"/>
</dbReference>
<feature type="transmembrane region" description="Helical" evidence="10">
    <location>
        <begin position="31"/>
        <end position="53"/>
    </location>
</feature>
<feature type="transmembrane region" description="Helical" evidence="10">
    <location>
        <begin position="349"/>
        <end position="370"/>
    </location>
</feature>
<evidence type="ECO:0000256" key="2">
    <source>
        <dbReference type="ARBA" id="ARBA00008170"/>
    </source>
</evidence>
<comment type="caution">
    <text evidence="12">The sequence shown here is derived from an EMBL/GenBank/DDBJ whole genome shotgun (WGS) entry which is preliminary data.</text>
</comment>
<evidence type="ECO:0000256" key="8">
    <source>
        <dbReference type="ARBA" id="ARBA00023065"/>
    </source>
</evidence>
<evidence type="ECO:0000256" key="9">
    <source>
        <dbReference type="ARBA" id="ARBA00023136"/>
    </source>
</evidence>
<dbReference type="OrthoDB" id="1699231at2759"/>
<feature type="transmembrane region" description="Helical" evidence="10">
    <location>
        <begin position="320"/>
        <end position="343"/>
    </location>
</feature>
<dbReference type="GO" id="GO:0012505">
    <property type="term" value="C:endomembrane system"/>
    <property type="evidence" value="ECO:0007669"/>
    <property type="project" value="UniProtKB-SubCell"/>
</dbReference>
<feature type="transmembrane region" description="Helical" evidence="10">
    <location>
        <begin position="90"/>
        <end position="111"/>
    </location>
</feature>
<evidence type="ECO:0000313" key="13">
    <source>
        <dbReference type="Proteomes" id="UP000187013"/>
    </source>
</evidence>
<proteinExistence type="inferred from homology"/>
<evidence type="ECO:0000256" key="7">
    <source>
        <dbReference type="ARBA" id="ARBA00022989"/>
    </source>
</evidence>
<evidence type="ECO:0000256" key="1">
    <source>
        <dbReference type="ARBA" id="ARBA00004127"/>
    </source>
</evidence>
<keyword evidence="4 10" id="KW-0109">Calcium transport</keyword>
<dbReference type="GO" id="GO:0015369">
    <property type="term" value="F:calcium:proton antiporter activity"/>
    <property type="evidence" value="ECO:0007669"/>
    <property type="project" value="UniProtKB-UniRule"/>
</dbReference>
<dbReference type="InterPro" id="IPR004798">
    <property type="entry name" value="CAX-like"/>
</dbReference>
<evidence type="ECO:0000256" key="6">
    <source>
        <dbReference type="ARBA" id="ARBA00022837"/>
    </source>
</evidence>
<feature type="transmembrane region" description="Helical" evidence="10">
    <location>
        <begin position="253"/>
        <end position="274"/>
    </location>
</feature>
<dbReference type="EMBL" id="BDGX01000009">
    <property type="protein sequence ID" value="GAV48093.1"/>
    <property type="molecule type" value="Genomic_DNA"/>
</dbReference>
<organism evidence="12 13">
    <name type="scientific">Zygosaccharomyces rouxii</name>
    <dbReference type="NCBI Taxonomy" id="4956"/>
    <lineage>
        <taxon>Eukaryota</taxon>
        <taxon>Fungi</taxon>
        <taxon>Dikarya</taxon>
        <taxon>Ascomycota</taxon>
        <taxon>Saccharomycotina</taxon>
        <taxon>Saccharomycetes</taxon>
        <taxon>Saccharomycetales</taxon>
        <taxon>Saccharomycetaceae</taxon>
        <taxon>Zygosaccharomyces</taxon>
    </lineage>
</organism>
<evidence type="ECO:0000256" key="10">
    <source>
        <dbReference type="RuleBase" id="RU365028"/>
    </source>
</evidence>
<keyword evidence="10" id="KW-0926">Vacuole</keyword>
<dbReference type="NCBIfam" id="TIGR00378">
    <property type="entry name" value="cax"/>
    <property type="match status" value="1"/>
</dbReference>
<accession>A0A1Q2ZXS8</accession>
<comment type="similarity">
    <text evidence="2 10">Belongs to the Ca(2+):cation antiporter (CaCA) (TC 2.A.19) family.</text>
</comment>
<evidence type="ECO:0000256" key="3">
    <source>
        <dbReference type="ARBA" id="ARBA00022448"/>
    </source>
</evidence>
<dbReference type="InterPro" id="IPR044880">
    <property type="entry name" value="NCX_ion-bd_dom_sf"/>
</dbReference>
<feature type="domain" description="Sodium/calcium exchanger membrane region" evidence="11">
    <location>
        <begin position="252"/>
        <end position="395"/>
    </location>
</feature>
<feature type="transmembrane region" description="Helical" evidence="10">
    <location>
        <begin position="196"/>
        <end position="215"/>
    </location>
</feature>
<feature type="transmembrane region" description="Helical" evidence="10">
    <location>
        <begin position="155"/>
        <end position="176"/>
    </location>
</feature>
<dbReference type="eggNOG" id="KOG1397">
    <property type="taxonomic scope" value="Eukaryota"/>
</dbReference>
<dbReference type="InterPro" id="IPR004837">
    <property type="entry name" value="NaCa_Exmemb"/>
</dbReference>
<keyword evidence="3 10" id="KW-0813">Transport</keyword>
<keyword evidence="10" id="KW-0050">Antiport</keyword>
<dbReference type="PANTHER" id="PTHR31503">
    <property type="entry name" value="VACUOLAR CALCIUM ION TRANSPORTER"/>
    <property type="match status" value="1"/>
</dbReference>
<feature type="transmembrane region" description="Helical" evidence="10">
    <location>
        <begin position="377"/>
        <end position="397"/>
    </location>
</feature>
<dbReference type="Gene3D" id="1.20.1420.30">
    <property type="entry name" value="NCX, central ion-binding region"/>
    <property type="match status" value="1"/>
</dbReference>
<dbReference type="InterPro" id="IPR004713">
    <property type="entry name" value="CaH_exchang"/>
</dbReference>
<keyword evidence="9 10" id="KW-0472">Membrane</keyword>
<name>A0A1Q2ZXS8_ZYGRO</name>
<keyword evidence="6 10" id="KW-0106">Calcium</keyword>
<comment type="function">
    <text evidence="10">Has a role in promoting intracellular calcium ion sequestration via the exchange of calcium ions for hydrogen ions across the vacuolar membrane. Involved also in manganese ion homeostasis via its uptake into the vacuole.</text>
</comment>
<keyword evidence="7 10" id="KW-1133">Transmembrane helix</keyword>
<comment type="subcellular location">
    <subcellularLocation>
        <location evidence="1">Endomembrane system</location>
        <topology evidence="1">Multi-pass membrane protein</topology>
    </subcellularLocation>
    <subcellularLocation>
        <location evidence="10">Vacuole membrane</location>
    </subcellularLocation>
</comment>
<protein>
    <recommendedName>
        <fullName evidence="10">Vacuolar calcium ion transporter</fullName>
    </recommendedName>
</protein>
<feature type="transmembrane region" description="Helical" evidence="10">
    <location>
        <begin position="286"/>
        <end position="308"/>
    </location>
</feature>
<dbReference type="NCBIfam" id="TIGR00846">
    <property type="entry name" value="caca2"/>
    <property type="match status" value="1"/>
</dbReference>
<feature type="domain" description="Sodium/calcium exchanger membrane region" evidence="11">
    <location>
        <begin position="57"/>
        <end position="217"/>
    </location>
</feature>
<evidence type="ECO:0000313" key="12">
    <source>
        <dbReference type="EMBL" id="GAV48093.1"/>
    </source>
</evidence>
<reference evidence="12 13" key="1">
    <citation type="submission" date="2016-08" db="EMBL/GenBank/DDBJ databases">
        <title>Draft genome sequence of allopolyploid Zygosaccharomyces rouxii.</title>
        <authorList>
            <person name="Watanabe J."/>
            <person name="Uehara K."/>
            <person name="Mogi Y."/>
            <person name="Tsukioka Y."/>
        </authorList>
    </citation>
    <scope>NUCLEOTIDE SEQUENCE [LARGE SCALE GENOMIC DNA]</scope>
    <source>
        <strain evidence="12 13">NBRC 110957</strain>
    </source>
</reference>
<dbReference type="Proteomes" id="UP000187013">
    <property type="component" value="Unassembled WGS sequence"/>
</dbReference>
<evidence type="ECO:0000259" key="11">
    <source>
        <dbReference type="Pfam" id="PF01699"/>
    </source>
</evidence>
<evidence type="ECO:0000256" key="4">
    <source>
        <dbReference type="ARBA" id="ARBA00022568"/>
    </source>
</evidence>
<keyword evidence="5 10" id="KW-0812">Transmembrane</keyword>
<keyword evidence="8 10" id="KW-0406">Ion transport</keyword>
<dbReference type="AlphaFoldDB" id="A0A1Q2ZXS8"/>
<dbReference type="Pfam" id="PF01699">
    <property type="entry name" value="Na_Ca_ex"/>
    <property type="match status" value="2"/>
</dbReference>
<dbReference type="OMA" id="AVMITCN"/>
<evidence type="ECO:0000256" key="5">
    <source>
        <dbReference type="ARBA" id="ARBA00022692"/>
    </source>
</evidence>
<feature type="transmembrane region" description="Helical" evidence="10">
    <location>
        <begin position="123"/>
        <end position="143"/>
    </location>
</feature>
<gene>
    <name evidence="12" type="ORF">ZYGR_0I03900</name>
</gene>
<sequence>MDASQPLLSPNSHRGRPLTAWQQAKTDVLRIFLSSPVSPLLIFVPFGLVWGYGEFSHTWVFIFNFLAIVPLADVLARATEELADKAGSTVGGLLNATFGNAVELIVSLIALKERQVRIVQASMLGSLLSNLLLVLGFCFVAGGHNRLQQTFNQTAAQTMSSLLAISTASLLIPAAFRATIPIHKNQDWIVEKKILQLSRGTSLVLLAVYGLFLLFQLRTHRAIFEEQEENTEDVRSQLSHVSKNDTLSIKSSLAFLLGATVLVSICADFLVGTIDNVVESTGLSKTFIGLIIIPIVGNAAEHVTSVMVAVKDKMDLSLSVAIGSSLQIALFVTPFMVLVGWFIDVPMTLNFSTFETVMLFIAVFLSNNLILDGESNWLEGIMSLSLYLLIAMAFFFYPDEPDHIISSLPLAAN</sequence>
<dbReference type="GO" id="GO:0000329">
    <property type="term" value="C:fungal-type vacuole membrane"/>
    <property type="evidence" value="ECO:0007669"/>
    <property type="project" value="EnsemblFungi"/>
</dbReference>